<dbReference type="InterPro" id="IPR011050">
    <property type="entry name" value="Pectin_lyase_fold/virulence"/>
</dbReference>
<dbReference type="SUPFAM" id="SSF49785">
    <property type="entry name" value="Galactose-binding domain-like"/>
    <property type="match status" value="2"/>
</dbReference>
<dbReference type="InterPro" id="IPR008979">
    <property type="entry name" value="Galactose-bd-like_sf"/>
</dbReference>
<dbReference type="PROSITE" id="PS50022">
    <property type="entry name" value="FA58C_3"/>
    <property type="match status" value="2"/>
</dbReference>
<dbReference type="EMBL" id="BAABDQ010000022">
    <property type="protein sequence ID" value="GAA3586020.1"/>
    <property type="molecule type" value="Genomic_DNA"/>
</dbReference>
<dbReference type="SUPFAM" id="SSF51126">
    <property type="entry name" value="Pectin lyase-like"/>
    <property type="match status" value="1"/>
</dbReference>
<name>A0ABP6YPT5_9ACTN</name>
<dbReference type="InterPro" id="IPR000421">
    <property type="entry name" value="FA58C"/>
</dbReference>
<gene>
    <name evidence="2" type="ORF">GCM10022419_080150</name>
</gene>
<reference evidence="3" key="1">
    <citation type="journal article" date="2019" name="Int. J. Syst. Evol. Microbiol.">
        <title>The Global Catalogue of Microorganisms (GCM) 10K type strain sequencing project: providing services to taxonomists for standard genome sequencing and annotation.</title>
        <authorList>
            <consortium name="The Broad Institute Genomics Platform"/>
            <consortium name="The Broad Institute Genome Sequencing Center for Infectious Disease"/>
            <person name="Wu L."/>
            <person name="Ma J."/>
        </authorList>
    </citation>
    <scope>NUCLEOTIDE SEQUENCE [LARGE SCALE GENOMIC DNA]</scope>
    <source>
        <strain evidence="3">JCM 17326</strain>
    </source>
</reference>
<evidence type="ECO:0000313" key="2">
    <source>
        <dbReference type="EMBL" id="GAA3586020.1"/>
    </source>
</evidence>
<dbReference type="CDD" id="cd23669">
    <property type="entry name" value="GH55_SacteLam55A-like"/>
    <property type="match status" value="1"/>
</dbReference>
<comment type="caution">
    <text evidence="2">The sequence shown here is derived from an EMBL/GenBank/DDBJ whole genome shotgun (WGS) entry which is preliminary data.</text>
</comment>
<dbReference type="Pfam" id="PF00754">
    <property type="entry name" value="F5_F8_type_C"/>
    <property type="match status" value="2"/>
</dbReference>
<dbReference type="Gene3D" id="2.60.120.260">
    <property type="entry name" value="Galactose-binding domain-like"/>
    <property type="match status" value="2"/>
</dbReference>
<accession>A0ABP6YPT5</accession>
<sequence>MSGLAVVAPASAADGLLSQGKAATASSSEGAGFAASAAFDGNLAGTRWASAASDPQWVQVDLGVTASISQVVLTWEAAFGRSFKIQASADGSAWADLYSTTTGTGGGQTLTVSGSGRYVRMYGTARGTGYGYSLWEFQVYGSTGSTPGQCGTANVAQGKTAAASSVQAADTPAAAAFDGNPGTRWSSAAIDPQWIQIDLGSTQTICRAVLTWEAAAAKAFKIQISPNATAWTDIYSTTTGAGGTQTLDVTGTGRYLRLYGTARTTGYGYSLWEFAVHTGAVVDPDPDPRNPDFGPNVAVFDPSMSAPTIQNKLNTVFAQQESNQFGNERQALLFKPGRYEVGVRVGYYTQVAGLGMSPDDVDIRGPVMVDAGWFGGNATQNFWRAAENLSAAPNEGYNRWAVSQAVSMRRVHIRGDLQLDDGGWSSGGFLADSKIDGQVRSGSQQQWLSRNTDWASWSGSVWNMVFVGANNAPAPSFPNPSHTVVAQTPLVREKPFLYVDGQSRYNVFVPALRQNTAGTTWSGGTPAGTSISISDFSIAKPGVSTATVNAALAAGKNLLFTPGVYHLDGTIRVTRPNTVVLGMGLATLVPDTGATALSVADVDGVKVAGILIDAAPVNSAVLMEVGPTGSAADHSANPTSLHDVYFRVGGAHVGKATVSLVINSDHVIADHMWAWRGDHGDGVGWTVNTADTGVIVNGDDVTAYGLFVEHYQKHETIWNGNGGRTYMFQNERPYDPPDQAAYMNGSTRGYAAYKVADSVTTHEAWGLGSYCLFLQDAGIVAERSFEVPVRPGVKFHNMVIVSLGGLGTINHVINDTGGPVGPNAGKTIDYLVNHP</sequence>
<dbReference type="Proteomes" id="UP001500630">
    <property type="component" value="Unassembled WGS sequence"/>
</dbReference>
<dbReference type="InterPro" id="IPR059186">
    <property type="entry name" value="SACTE_4363"/>
</dbReference>
<feature type="domain" description="F5/8 type C" evidence="1">
    <location>
        <begin position="145"/>
        <end position="279"/>
    </location>
</feature>
<dbReference type="PANTHER" id="PTHR45713">
    <property type="entry name" value="FTP DOMAIN-CONTAINING PROTEIN"/>
    <property type="match status" value="1"/>
</dbReference>
<dbReference type="InterPro" id="IPR051941">
    <property type="entry name" value="BG_Antigen-Binding_Lectin"/>
</dbReference>
<proteinExistence type="predicted"/>
<organism evidence="2 3">
    <name type="scientific">Nonomuraea rosea</name>
    <dbReference type="NCBI Taxonomy" id="638574"/>
    <lineage>
        <taxon>Bacteria</taxon>
        <taxon>Bacillati</taxon>
        <taxon>Actinomycetota</taxon>
        <taxon>Actinomycetes</taxon>
        <taxon>Streptosporangiales</taxon>
        <taxon>Streptosporangiaceae</taxon>
        <taxon>Nonomuraea</taxon>
    </lineage>
</organism>
<feature type="domain" description="F5/8 type C" evidence="1">
    <location>
        <begin position="5"/>
        <end position="142"/>
    </location>
</feature>
<protein>
    <submittedName>
        <fullName evidence="2">Discoidin domain-containing protein</fullName>
    </submittedName>
</protein>
<evidence type="ECO:0000313" key="3">
    <source>
        <dbReference type="Proteomes" id="UP001500630"/>
    </source>
</evidence>
<evidence type="ECO:0000259" key="1">
    <source>
        <dbReference type="PROSITE" id="PS50022"/>
    </source>
</evidence>
<dbReference type="PANTHER" id="PTHR45713:SF6">
    <property type="entry name" value="F5_8 TYPE C DOMAIN-CONTAINING PROTEIN"/>
    <property type="match status" value="1"/>
</dbReference>
<keyword evidence="3" id="KW-1185">Reference proteome</keyword>